<dbReference type="Pfam" id="PF03107">
    <property type="entry name" value="C1_2"/>
    <property type="match status" value="2"/>
</dbReference>
<feature type="domain" description="DC1" evidence="5">
    <location>
        <begin position="74"/>
        <end position="118"/>
    </location>
</feature>
<evidence type="ECO:0000256" key="1">
    <source>
        <dbReference type="ARBA" id="ARBA00022723"/>
    </source>
</evidence>
<sequence length="229" mass="26730">MALSPINPGRRIDQNQHLNHEYPMMEVQRKNDGDRIYCDGCGDPVLGPSYTCNIYNFDLHKSCAELPGEIHHPIHRKHPLTLDTSGREKSCSACHQDCISRFSYSCFQCEFNIDLQCASNWRNILDFHDHKFTRLRKPAKLPCEACGIDSTALYLCSICQLLVHGSCYRLPSHVKTVQHQHRLKLTWWFEDTFPKIQNYCDLCFAHMDKSRAVYYCEREYCSYLRTLVS</sequence>
<dbReference type="GO" id="GO:0008270">
    <property type="term" value="F:zinc ion binding"/>
    <property type="evidence" value="ECO:0007669"/>
    <property type="project" value="UniProtKB-KW"/>
</dbReference>
<feature type="domain" description="DC1" evidence="5">
    <location>
        <begin position="20"/>
        <end position="64"/>
    </location>
</feature>
<dbReference type="AlphaFoldDB" id="A0A6P5TV51"/>
<dbReference type="Proteomes" id="UP000515124">
    <property type="component" value="Unplaced"/>
</dbReference>
<gene>
    <name evidence="7" type="primary">LOC110770769</name>
</gene>
<evidence type="ECO:0000256" key="3">
    <source>
        <dbReference type="ARBA" id="ARBA00022771"/>
    </source>
</evidence>
<keyword evidence="6" id="KW-1185">Reference proteome</keyword>
<dbReference type="InterPro" id="IPR046349">
    <property type="entry name" value="C1-like_sf"/>
</dbReference>
<dbReference type="Gene3D" id="3.30.60.90">
    <property type="match status" value="1"/>
</dbReference>
<dbReference type="SUPFAM" id="SSF57889">
    <property type="entry name" value="Cysteine-rich domain"/>
    <property type="match status" value="2"/>
</dbReference>
<keyword evidence="1" id="KW-0479">Metal-binding</keyword>
<dbReference type="PANTHER" id="PTHR32410">
    <property type="entry name" value="CYSTEINE/HISTIDINE-RICH C1 DOMAIN FAMILY PROTEIN"/>
    <property type="match status" value="1"/>
</dbReference>
<accession>A0A6P5TV51</accession>
<dbReference type="InterPro" id="IPR043145">
    <property type="entry name" value="Znf_ZZ_sf"/>
</dbReference>
<dbReference type="InterPro" id="IPR004146">
    <property type="entry name" value="DC1"/>
</dbReference>
<dbReference type="GeneID" id="110770769"/>
<keyword evidence="3" id="KW-0863">Zinc-finger</keyword>
<reference evidence="7" key="1">
    <citation type="submission" date="2025-08" db="UniProtKB">
        <authorList>
            <consortium name="RefSeq"/>
        </authorList>
    </citation>
    <scope>IDENTIFICATION</scope>
</reference>
<dbReference type="RefSeq" id="XP_021830684.1">
    <property type="nucleotide sequence ID" value="XM_021974992.1"/>
</dbReference>
<evidence type="ECO:0000313" key="7">
    <source>
        <dbReference type="RefSeq" id="XP_021830684.1"/>
    </source>
</evidence>
<evidence type="ECO:0000256" key="4">
    <source>
        <dbReference type="ARBA" id="ARBA00022833"/>
    </source>
</evidence>
<protein>
    <submittedName>
        <fullName evidence="7">Uncharacterized protein LOC110770769</fullName>
    </submittedName>
</protein>
<evidence type="ECO:0000313" key="6">
    <source>
        <dbReference type="Proteomes" id="UP000515124"/>
    </source>
</evidence>
<proteinExistence type="predicted"/>
<evidence type="ECO:0000259" key="5">
    <source>
        <dbReference type="Pfam" id="PF03107"/>
    </source>
</evidence>
<dbReference type="InterPro" id="IPR053192">
    <property type="entry name" value="Vacuole_Formation_Reg"/>
</dbReference>
<dbReference type="KEGG" id="pavi:110770769"/>
<name>A0A6P5TV51_PRUAV</name>
<evidence type="ECO:0000256" key="2">
    <source>
        <dbReference type="ARBA" id="ARBA00022737"/>
    </source>
</evidence>
<organism evidence="6 7">
    <name type="scientific">Prunus avium</name>
    <name type="common">Cherry</name>
    <name type="synonym">Cerasus avium</name>
    <dbReference type="NCBI Taxonomy" id="42229"/>
    <lineage>
        <taxon>Eukaryota</taxon>
        <taxon>Viridiplantae</taxon>
        <taxon>Streptophyta</taxon>
        <taxon>Embryophyta</taxon>
        <taxon>Tracheophyta</taxon>
        <taxon>Spermatophyta</taxon>
        <taxon>Magnoliopsida</taxon>
        <taxon>eudicotyledons</taxon>
        <taxon>Gunneridae</taxon>
        <taxon>Pentapetalae</taxon>
        <taxon>rosids</taxon>
        <taxon>fabids</taxon>
        <taxon>Rosales</taxon>
        <taxon>Rosaceae</taxon>
        <taxon>Amygdaloideae</taxon>
        <taxon>Amygdaleae</taxon>
        <taxon>Prunus</taxon>
    </lineage>
</organism>
<keyword evidence="4" id="KW-0862">Zinc</keyword>
<keyword evidence="2" id="KW-0677">Repeat</keyword>
<dbReference type="PANTHER" id="PTHR32410:SF216">
    <property type="entry name" value="PHORBOL-ESTER_DAG-TYPE DOMAIN-CONTAINING PROTEIN"/>
    <property type="match status" value="1"/>
</dbReference>